<evidence type="ECO:0000259" key="1">
    <source>
        <dbReference type="PROSITE" id="PS50994"/>
    </source>
</evidence>
<dbReference type="SUPFAM" id="SSF53098">
    <property type="entry name" value="Ribonuclease H-like"/>
    <property type="match status" value="1"/>
</dbReference>
<comment type="caution">
    <text evidence="2">The sequence shown here is derived from an EMBL/GenBank/DDBJ whole genome shotgun (WGS) entry which is preliminary data.</text>
</comment>
<organism evidence="2 3">
    <name type="scientific">Rhinolophus ferrumequinum</name>
    <name type="common">Greater horseshoe bat</name>
    <dbReference type="NCBI Taxonomy" id="59479"/>
    <lineage>
        <taxon>Eukaryota</taxon>
        <taxon>Metazoa</taxon>
        <taxon>Chordata</taxon>
        <taxon>Craniata</taxon>
        <taxon>Vertebrata</taxon>
        <taxon>Euteleostomi</taxon>
        <taxon>Mammalia</taxon>
        <taxon>Eutheria</taxon>
        <taxon>Laurasiatheria</taxon>
        <taxon>Chiroptera</taxon>
        <taxon>Yinpterochiroptera</taxon>
        <taxon>Rhinolophoidea</taxon>
        <taxon>Rhinolophidae</taxon>
        <taxon>Rhinolophinae</taxon>
        <taxon>Rhinolophus</taxon>
    </lineage>
</organism>
<dbReference type="GO" id="GO:0015074">
    <property type="term" value="P:DNA integration"/>
    <property type="evidence" value="ECO:0007669"/>
    <property type="project" value="InterPro"/>
</dbReference>
<dbReference type="Proteomes" id="UP000585614">
    <property type="component" value="Unassembled WGS sequence"/>
</dbReference>
<evidence type="ECO:0000313" key="2">
    <source>
        <dbReference type="EMBL" id="KAF6357103.1"/>
    </source>
</evidence>
<dbReference type="AlphaFoldDB" id="A0A7J7Y550"/>
<protein>
    <recommendedName>
        <fullName evidence="1">Integrase catalytic domain-containing protein</fullName>
    </recommendedName>
</protein>
<proteinExistence type="predicted"/>
<dbReference type="GO" id="GO:0003676">
    <property type="term" value="F:nucleic acid binding"/>
    <property type="evidence" value="ECO:0007669"/>
    <property type="project" value="InterPro"/>
</dbReference>
<dbReference type="InterPro" id="IPR012337">
    <property type="entry name" value="RNaseH-like_sf"/>
</dbReference>
<accession>A0A7J7Y550</accession>
<evidence type="ECO:0000313" key="3">
    <source>
        <dbReference type="Proteomes" id="UP000585614"/>
    </source>
</evidence>
<dbReference type="EMBL" id="JACAGC010000007">
    <property type="protein sequence ID" value="KAF6357103.1"/>
    <property type="molecule type" value="Genomic_DNA"/>
</dbReference>
<reference evidence="2 3" key="1">
    <citation type="journal article" date="2020" name="Nature">
        <title>Six reference-quality genomes reveal evolution of bat adaptations.</title>
        <authorList>
            <person name="Jebb D."/>
            <person name="Huang Z."/>
            <person name="Pippel M."/>
            <person name="Hughes G.M."/>
            <person name="Lavrichenko K."/>
            <person name="Devanna P."/>
            <person name="Winkler S."/>
            <person name="Jermiin L.S."/>
            <person name="Skirmuntt E.C."/>
            <person name="Katzourakis A."/>
            <person name="Burkitt-Gray L."/>
            <person name="Ray D.A."/>
            <person name="Sullivan K.A.M."/>
            <person name="Roscito J.G."/>
            <person name="Kirilenko B.M."/>
            <person name="Davalos L.M."/>
            <person name="Corthals A.P."/>
            <person name="Power M.L."/>
            <person name="Jones G."/>
            <person name="Ransome R.D."/>
            <person name="Dechmann D.K.N."/>
            <person name="Locatelli A.G."/>
            <person name="Puechmaille S.J."/>
            <person name="Fedrigo O."/>
            <person name="Jarvis E.D."/>
            <person name="Hiller M."/>
            <person name="Vernes S.C."/>
            <person name="Myers E.W."/>
            <person name="Teeling E.C."/>
        </authorList>
    </citation>
    <scope>NUCLEOTIDE SEQUENCE [LARGE SCALE GENOMIC DNA]</scope>
    <source>
        <strain evidence="2">MRhiFer1</strain>
        <tissue evidence="2">Lung</tissue>
    </source>
</reference>
<dbReference type="InterPro" id="IPR001584">
    <property type="entry name" value="Integrase_cat-core"/>
</dbReference>
<dbReference type="InterPro" id="IPR036397">
    <property type="entry name" value="RNaseH_sf"/>
</dbReference>
<sequence>MDVQWLFHAPYNPQAAGIIERYNSLLKQGLRVSKHPPMMRDRASRLWDILRVLNERPWKGGPAPVEALLYRTAAPIQLQVTTSETLLKPGYGRNGNILLPAPTCLKAGERQQWTWPWQVKSPHCRWLGLIAPWGAGLTHDLQVTPGVVAEWPPQVTVVYEGPDTGMILRGDYVLSLWPIMGSPVLLHVETIQGTPSTAIKIWYHKLGKVPVAATLLSQDKKLACILPDGRDLPLLVPKTTVSFRP</sequence>
<gene>
    <name evidence="2" type="ORF">mRhiFer1_010027</name>
</gene>
<dbReference type="Gene3D" id="3.30.420.10">
    <property type="entry name" value="Ribonuclease H-like superfamily/Ribonuclease H"/>
    <property type="match status" value="1"/>
</dbReference>
<feature type="domain" description="Integrase catalytic" evidence="1">
    <location>
        <begin position="1"/>
        <end position="72"/>
    </location>
</feature>
<name>A0A7J7Y550_RHIFE</name>
<dbReference type="PROSITE" id="PS50994">
    <property type="entry name" value="INTEGRASE"/>
    <property type="match status" value="1"/>
</dbReference>